<keyword evidence="1" id="KW-1133">Transmembrane helix</keyword>
<feature type="transmembrane region" description="Helical" evidence="1">
    <location>
        <begin position="26"/>
        <end position="46"/>
    </location>
</feature>
<proteinExistence type="predicted"/>
<organism evidence="2 3">
    <name type="scientific">Brevundimonas alba</name>
    <dbReference type="NCBI Taxonomy" id="74314"/>
    <lineage>
        <taxon>Bacteria</taxon>
        <taxon>Pseudomonadati</taxon>
        <taxon>Pseudomonadota</taxon>
        <taxon>Alphaproteobacteria</taxon>
        <taxon>Caulobacterales</taxon>
        <taxon>Caulobacteraceae</taxon>
        <taxon>Brevundimonas</taxon>
    </lineage>
</organism>
<keyword evidence="1" id="KW-0472">Membrane</keyword>
<dbReference type="AlphaFoldDB" id="A0A7X5YIW3"/>
<keyword evidence="3" id="KW-1185">Reference proteome</keyword>
<accession>A0A7X5YIW3</accession>
<comment type="caution">
    <text evidence="2">The sequence shown here is derived from an EMBL/GenBank/DDBJ whole genome shotgun (WGS) entry which is preliminary data.</text>
</comment>
<gene>
    <name evidence="2" type="ORF">GGQ87_000846</name>
</gene>
<evidence type="ECO:0000313" key="2">
    <source>
        <dbReference type="EMBL" id="NJC40588.1"/>
    </source>
</evidence>
<reference evidence="2 3" key="1">
    <citation type="submission" date="2020-03" db="EMBL/GenBank/DDBJ databases">
        <title>Genomic Encyclopedia of Type Strains, Phase IV (KMG-IV): sequencing the most valuable type-strain genomes for metagenomic binning, comparative biology and taxonomic classification.</title>
        <authorList>
            <person name="Goeker M."/>
        </authorList>
    </citation>
    <scope>NUCLEOTIDE SEQUENCE [LARGE SCALE GENOMIC DNA]</scope>
    <source>
        <strain evidence="2 3">DSM 4736</strain>
    </source>
</reference>
<protein>
    <recommendedName>
        <fullName evidence="4">C4-dicarboxylate ABC transporter</fullName>
    </recommendedName>
</protein>
<evidence type="ECO:0008006" key="4">
    <source>
        <dbReference type="Google" id="ProtNLM"/>
    </source>
</evidence>
<sequence>MTDAVSPASAPTPAPRRRGGRTGRRFLIIVGALVCVLLVLVGLLYLNRRAATRQVLVGWLERQGIPADVDIERVELDNIVASIRIGDPRNPDAVVERVEVDYAIGAPWSKAGLGVTPSRIRLVRPVLRASFRDGEFSLGSLDPLVEKFTGRPPRPDSRGPLVLVEQGRVRLDTDYGPVAILGDARIDDGKLIRLAARMPASNLKSGDIEARGLAATVTVDTVVDRSTLRATASADQAAFPGLSGAGVRLTITGDLPYPDLKQRRGDGRARLDLGLVATRLTAGDVSAQDAVARLTFDGQTSGWIETFRIQGAADADLRAARLQGPDLSASAAAVRWNDARATLARDDRGLSWRIDGPGRVSAARASGAGLDGSVVTLTSRALTAGGRNGAFEVSGPLALAADRLAWDDLSLSGARGAADLQLVSDAGLRLDLSGGLRAAHGAWPLFGPAARDDGDDLREMKRALGDFAVDVPAFSVAVGGAGTRVSLSRPATLRPANGGVLTLRPARSPIFAAAPGQAGGGALSLTATRGKGLPEAVFDIPAWRLTDSGFTAQLDGRAALDFDLARGIQLRTRGRLTSANGRITYVAADCVPVTVERLELGENDVVDISGRACPSGRPLVTIADGGWRAEGALAGVDASAPFLALHFRDAKGRFTATGGPRGVGLDTRIDSASVVDATEPLRFNPLQASGSARLANENWTGAFDLAREGVALGRLNLAHDGASGSGGLTIDAPSVVFAEGGLQPSDLSPLAGDFVGSPATGSVAFQGRIDWLEDAEGSSSGRLTIPGLDFVSPAGPVKGLKGIVDFISLAPLVTAPGQRVTADRLESVTPLTDVTLTFGLDKAAITVEGGELKVAGGTIRIEPFALPLDRSQPFGGVIVLENVQLGEVIAGSGFGDKVALDAVVSGRLPFTSDPVDGIRIAGGSLAAVQPGRLSIQREALVGLEAGGGGEGVPPNTVQDLAYQAMENLSFDILSAEVNSLDAGRIGVLFHIRGRHDPPVHQELRIGIAEFISREFLNRELPLPSGTGIDLTLDTTLNLNQLVGDLLELNRARNGAPSAAAAAPPPAEPVPTP</sequence>
<dbReference type="RefSeq" id="WP_168045455.1">
    <property type="nucleotide sequence ID" value="NZ_JAATJM010000001.1"/>
</dbReference>
<evidence type="ECO:0000256" key="1">
    <source>
        <dbReference type="SAM" id="Phobius"/>
    </source>
</evidence>
<name>A0A7X5YIW3_9CAUL</name>
<dbReference type="Proteomes" id="UP000587415">
    <property type="component" value="Unassembled WGS sequence"/>
</dbReference>
<dbReference type="Pfam" id="PF11739">
    <property type="entry name" value="YdbH-like"/>
    <property type="match status" value="1"/>
</dbReference>
<dbReference type="InterPro" id="IPR021730">
    <property type="entry name" value="YdbH"/>
</dbReference>
<evidence type="ECO:0000313" key="3">
    <source>
        <dbReference type="Proteomes" id="UP000587415"/>
    </source>
</evidence>
<dbReference type="EMBL" id="JAATJM010000001">
    <property type="protein sequence ID" value="NJC40588.1"/>
    <property type="molecule type" value="Genomic_DNA"/>
</dbReference>
<keyword evidence="1" id="KW-0812">Transmembrane</keyword>